<gene>
    <name evidence="2" type="ORF">BU23DRAFT_283034</name>
</gene>
<dbReference type="Proteomes" id="UP000800036">
    <property type="component" value="Unassembled WGS sequence"/>
</dbReference>
<evidence type="ECO:0000313" key="3">
    <source>
        <dbReference type="Proteomes" id="UP000800036"/>
    </source>
</evidence>
<accession>A0A6A5UU28</accession>
<feature type="region of interest" description="Disordered" evidence="1">
    <location>
        <begin position="1"/>
        <end position="43"/>
    </location>
</feature>
<name>A0A6A5UU28_9PLEO</name>
<dbReference type="EMBL" id="ML976727">
    <property type="protein sequence ID" value="KAF1967890.1"/>
    <property type="molecule type" value="Genomic_DNA"/>
</dbReference>
<feature type="region of interest" description="Disordered" evidence="1">
    <location>
        <begin position="56"/>
        <end position="76"/>
    </location>
</feature>
<dbReference type="AlphaFoldDB" id="A0A6A5UU28"/>
<evidence type="ECO:0000256" key="1">
    <source>
        <dbReference type="SAM" id="MobiDB-lite"/>
    </source>
</evidence>
<keyword evidence="3" id="KW-1185">Reference proteome</keyword>
<reference evidence="2" key="1">
    <citation type="journal article" date="2020" name="Stud. Mycol.">
        <title>101 Dothideomycetes genomes: a test case for predicting lifestyles and emergence of pathogens.</title>
        <authorList>
            <person name="Haridas S."/>
            <person name="Albert R."/>
            <person name="Binder M."/>
            <person name="Bloem J."/>
            <person name="Labutti K."/>
            <person name="Salamov A."/>
            <person name="Andreopoulos B."/>
            <person name="Baker S."/>
            <person name="Barry K."/>
            <person name="Bills G."/>
            <person name="Bluhm B."/>
            <person name="Cannon C."/>
            <person name="Castanera R."/>
            <person name="Culley D."/>
            <person name="Daum C."/>
            <person name="Ezra D."/>
            <person name="Gonzalez J."/>
            <person name="Henrissat B."/>
            <person name="Kuo A."/>
            <person name="Liang C."/>
            <person name="Lipzen A."/>
            <person name="Lutzoni F."/>
            <person name="Magnuson J."/>
            <person name="Mondo S."/>
            <person name="Nolan M."/>
            <person name="Ohm R."/>
            <person name="Pangilinan J."/>
            <person name="Park H.-J."/>
            <person name="Ramirez L."/>
            <person name="Alfaro M."/>
            <person name="Sun H."/>
            <person name="Tritt A."/>
            <person name="Yoshinaga Y."/>
            <person name="Zwiers L.-H."/>
            <person name="Turgeon B."/>
            <person name="Goodwin S."/>
            <person name="Spatafora J."/>
            <person name="Crous P."/>
            <person name="Grigoriev I."/>
        </authorList>
    </citation>
    <scope>NUCLEOTIDE SEQUENCE</scope>
    <source>
        <strain evidence="2">CBS 107.79</strain>
    </source>
</reference>
<protein>
    <submittedName>
        <fullName evidence="2">Uncharacterized protein</fullName>
    </submittedName>
</protein>
<proteinExistence type="predicted"/>
<feature type="compositionally biased region" description="Polar residues" evidence="1">
    <location>
        <begin position="18"/>
        <end position="30"/>
    </location>
</feature>
<organism evidence="2 3">
    <name type="scientific">Bimuria novae-zelandiae CBS 107.79</name>
    <dbReference type="NCBI Taxonomy" id="1447943"/>
    <lineage>
        <taxon>Eukaryota</taxon>
        <taxon>Fungi</taxon>
        <taxon>Dikarya</taxon>
        <taxon>Ascomycota</taxon>
        <taxon>Pezizomycotina</taxon>
        <taxon>Dothideomycetes</taxon>
        <taxon>Pleosporomycetidae</taxon>
        <taxon>Pleosporales</taxon>
        <taxon>Massarineae</taxon>
        <taxon>Didymosphaeriaceae</taxon>
        <taxon>Bimuria</taxon>
    </lineage>
</organism>
<sequence length="76" mass="8909">MNEHVTTRRNAGRAEPTQRPSQTEPQTRPQTPHKPAPHIHRVSTQTLMQRRLIYIAADQTDRTWTETPTRRAQKRS</sequence>
<evidence type="ECO:0000313" key="2">
    <source>
        <dbReference type="EMBL" id="KAF1967890.1"/>
    </source>
</evidence>